<dbReference type="Proteomes" id="UP000887458">
    <property type="component" value="Unassembled WGS sequence"/>
</dbReference>
<keyword evidence="2" id="KW-1185">Reference proteome</keyword>
<comment type="caution">
    <text evidence="1">The sequence shown here is derived from an EMBL/GenBank/DDBJ whole genome shotgun (WGS) entry which is preliminary data.</text>
</comment>
<dbReference type="EMBL" id="NJHN03000037">
    <property type="protein sequence ID" value="KAH9421891.1"/>
    <property type="molecule type" value="Genomic_DNA"/>
</dbReference>
<reference evidence="1 2" key="2">
    <citation type="journal article" date="2022" name="Mol. Biol. Evol.">
        <title>Comparative Genomics Reveals Insights into the Divergent Evolution of Astigmatic Mites and Household Pest Adaptations.</title>
        <authorList>
            <person name="Xiong Q."/>
            <person name="Wan A.T."/>
            <person name="Liu X."/>
            <person name="Fung C.S."/>
            <person name="Xiao X."/>
            <person name="Malainual N."/>
            <person name="Hou J."/>
            <person name="Wang L."/>
            <person name="Wang M."/>
            <person name="Yang K.Y."/>
            <person name="Cui Y."/>
            <person name="Leung E.L."/>
            <person name="Nong W."/>
            <person name="Shin S.K."/>
            <person name="Au S.W."/>
            <person name="Jeong K.Y."/>
            <person name="Chew F.T."/>
            <person name="Hui J.H."/>
            <person name="Leung T.F."/>
            <person name="Tungtrongchitr A."/>
            <person name="Zhong N."/>
            <person name="Liu Z."/>
            <person name="Tsui S.K."/>
        </authorList>
    </citation>
    <scope>NUCLEOTIDE SEQUENCE [LARGE SCALE GENOMIC DNA]</scope>
    <source>
        <strain evidence="1">Derp</strain>
    </source>
</reference>
<sequence>MEIFNSIKYITMTENGETKIGEKFPPDKALNKLKINFISDPDTTNSSVPLSTEITVDFF</sequence>
<gene>
    <name evidence="1" type="ORF">DERP_002181</name>
</gene>
<protein>
    <submittedName>
        <fullName evidence="1">Uncharacterized protein</fullName>
    </submittedName>
</protein>
<reference evidence="1 2" key="1">
    <citation type="journal article" date="2018" name="J. Allergy Clin. Immunol.">
        <title>High-quality assembly of Dermatophagoides pteronyssinus genome and transcriptome reveals a wide range of novel allergens.</title>
        <authorList>
            <person name="Liu X.Y."/>
            <person name="Yang K.Y."/>
            <person name="Wang M.Q."/>
            <person name="Kwok J.S."/>
            <person name="Zeng X."/>
            <person name="Yang Z."/>
            <person name="Xiao X.J."/>
            <person name="Lau C.P."/>
            <person name="Li Y."/>
            <person name="Huang Z.M."/>
            <person name="Ba J.G."/>
            <person name="Yim A.K."/>
            <person name="Ouyang C.Y."/>
            <person name="Ngai S.M."/>
            <person name="Chan T.F."/>
            <person name="Leung E.L."/>
            <person name="Liu L."/>
            <person name="Liu Z.G."/>
            <person name="Tsui S.K."/>
        </authorList>
    </citation>
    <scope>NUCLEOTIDE SEQUENCE [LARGE SCALE GENOMIC DNA]</scope>
    <source>
        <strain evidence="1">Derp</strain>
    </source>
</reference>
<accession>A0ABQ8JGZ9</accession>
<evidence type="ECO:0000313" key="2">
    <source>
        <dbReference type="Proteomes" id="UP000887458"/>
    </source>
</evidence>
<organism evidence="1 2">
    <name type="scientific">Dermatophagoides pteronyssinus</name>
    <name type="common">European house dust mite</name>
    <dbReference type="NCBI Taxonomy" id="6956"/>
    <lineage>
        <taxon>Eukaryota</taxon>
        <taxon>Metazoa</taxon>
        <taxon>Ecdysozoa</taxon>
        <taxon>Arthropoda</taxon>
        <taxon>Chelicerata</taxon>
        <taxon>Arachnida</taxon>
        <taxon>Acari</taxon>
        <taxon>Acariformes</taxon>
        <taxon>Sarcoptiformes</taxon>
        <taxon>Astigmata</taxon>
        <taxon>Psoroptidia</taxon>
        <taxon>Analgoidea</taxon>
        <taxon>Pyroglyphidae</taxon>
        <taxon>Dermatophagoidinae</taxon>
        <taxon>Dermatophagoides</taxon>
    </lineage>
</organism>
<proteinExistence type="predicted"/>
<evidence type="ECO:0000313" key="1">
    <source>
        <dbReference type="EMBL" id="KAH9421891.1"/>
    </source>
</evidence>
<name>A0ABQ8JGZ9_DERPT</name>